<evidence type="ECO:0000313" key="2">
    <source>
        <dbReference type="Proteomes" id="UP000305423"/>
    </source>
</evidence>
<dbReference type="Proteomes" id="UP000305423">
    <property type="component" value="Unassembled WGS sequence"/>
</dbReference>
<comment type="caution">
    <text evidence="1">The sequence shown here is derived from an EMBL/GenBank/DDBJ whole genome shotgun (WGS) entry which is preliminary data.</text>
</comment>
<proteinExistence type="predicted"/>
<gene>
    <name evidence="1" type="ORF">CWB74_14510</name>
</gene>
<reference evidence="2" key="2">
    <citation type="submission" date="2019-06" db="EMBL/GenBank/DDBJ databases">
        <title>Co-occurence of chitin degradation, pigmentation and bioactivity in marine Pseudoalteromonas.</title>
        <authorList>
            <person name="Sonnenschein E.C."/>
            <person name="Bech P.K."/>
        </authorList>
    </citation>
    <scope>NUCLEOTIDE SEQUENCE [LARGE SCALE GENOMIC DNA]</scope>
    <source>
        <strain evidence="2">S1607</strain>
    </source>
</reference>
<sequence length="87" mass="10256">MSKIKEPLSSILRDYCHVEVYDSNILRMDIGHGESYPYDSDLVKAQLREAIDLNLISLTEYEELTDEDFDSIEDLHEWLEELYSELL</sequence>
<accession>A0AAQ2ESQ6</accession>
<organism evidence="1 2">
    <name type="scientific">Pseudoalteromonas piscicida</name>
    <dbReference type="NCBI Taxonomy" id="43662"/>
    <lineage>
        <taxon>Bacteria</taxon>
        <taxon>Pseudomonadati</taxon>
        <taxon>Pseudomonadota</taxon>
        <taxon>Gammaproteobacteria</taxon>
        <taxon>Alteromonadales</taxon>
        <taxon>Pseudoalteromonadaceae</taxon>
        <taxon>Pseudoalteromonas</taxon>
    </lineage>
</organism>
<dbReference type="EMBL" id="PNEL01000033">
    <property type="protein sequence ID" value="TMN75836.1"/>
    <property type="molecule type" value="Genomic_DNA"/>
</dbReference>
<protein>
    <submittedName>
        <fullName evidence="1">Uncharacterized protein</fullName>
    </submittedName>
</protein>
<dbReference type="AlphaFoldDB" id="A0AAQ2ESQ6"/>
<name>A0AAQ2ESQ6_PSEO7</name>
<dbReference type="RefSeq" id="WP_045965125.1">
    <property type="nucleotide sequence ID" value="NZ_JXXW01000050.1"/>
</dbReference>
<reference evidence="1 2" key="1">
    <citation type="submission" date="2017-12" db="EMBL/GenBank/DDBJ databases">
        <authorList>
            <person name="Paulsen S."/>
            <person name="Gram L.K."/>
        </authorList>
    </citation>
    <scope>NUCLEOTIDE SEQUENCE [LARGE SCALE GENOMIC DNA]</scope>
    <source>
        <strain evidence="1 2">S1607</strain>
    </source>
</reference>
<evidence type="ECO:0000313" key="1">
    <source>
        <dbReference type="EMBL" id="TMN75836.1"/>
    </source>
</evidence>